<sequence>MIKNIDIGSTQGLGELELKEVIIRSLHGRSSFETLKREGNFPQQLLFSLNSNLSIVGSAWKAAERGDPSPLAIPILIFCSFVCTERSNVYLLDLRWVYSVEEKVLFTDEEMAFKARDIQELADQQITPHNKQTLISSYLMT</sequence>
<gene>
    <name evidence="1" type="ORF">RSE6_00462</name>
</gene>
<protein>
    <submittedName>
        <fullName evidence="1">Uncharacterized protein</fullName>
    </submittedName>
</protein>
<dbReference type="Proteomes" id="UP000177625">
    <property type="component" value="Unassembled WGS sequence"/>
</dbReference>
<evidence type="ECO:0000313" key="1">
    <source>
        <dbReference type="EMBL" id="CZT40805.1"/>
    </source>
</evidence>
<name>A0A1E1LX05_RHYSE</name>
<keyword evidence="2" id="KW-1185">Reference proteome</keyword>
<dbReference type="EMBL" id="FJVC01000006">
    <property type="protein sequence ID" value="CZT40805.1"/>
    <property type="molecule type" value="Genomic_DNA"/>
</dbReference>
<accession>A0A1E1LX05</accession>
<organism evidence="1 2">
    <name type="scientific">Rhynchosporium secalis</name>
    <name type="common">Barley scald fungus</name>
    <dbReference type="NCBI Taxonomy" id="38038"/>
    <lineage>
        <taxon>Eukaryota</taxon>
        <taxon>Fungi</taxon>
        <taxon>Dikarya</taxon>
        <taxon>Ascomycota</taxon>
        <taxon>Pezizomycotina</taxon>
        <taxon>Leotiomycetes</taxon>
        <taxon>Helotiales</taxon>
        <taxon>Ploettnerulaceae</taxon>
        <taxon>Rhynchosporium</taxon>
    </lineage>
</organism>
<proteinExistence type="predicted"/>
<evidence type="ECO:0000313" key="2">
    <source>
        <dbReference type="Proteomes" id="UP000177625"/>
    </source>
</evidence>
<dbReference type="AlphaFoldDB" id="A0A1E1LX05"/>
<reference evidence="2" key="1">
    <citation type="submission" date="2016-03" db="EMBL/GenBank/DDBJ databases">
        <authorList>
            <person name="Guldener U."/>
        </authorList>
    </citation>
    <scope>NUCLEOTIDE SEQUENCE [LARGE SCALE GENOMIC DNA]</scope>
</reference>